<evidence type="ECO:0000313" key="1">
    <source>
        <dbReference type="EMBL" id="GAA0270027.1"/>
    </source>
</evidence>
<proteinExistence type="predicted"/>
<name>A0ABN0V161_9ACTN</name>
<dbReference type="EMBL" id="BAAABV010000005">
    <property type="protein sequence ID" value="GAA0270027.1"/>
    <property type="molecule type" value="Genomic_DNA"/>
</dbReference>
<evidence type="ECO:0008006" key="3">
    <source>
        <dbReference type="Google" id="ProtNLM"/>
    </source>
</evidence>
<reference evidence="1 2" key="1">
    <citation type="journal article" date="2019" name="Int. J. Syst. Evol. Microbiol.">
        <title>The Global Catalogue of Microorganisms (GCM) 10K type strain sequencing project: providing services to taxonomists for standard genome sequencing and annotation.</title>
        <authorList>
            <consortium name="The Broad Institute Genomics Platform"/>
            <consortium name="The Broad Institute Genome Sequencing Center for Infectious Disease"/>
            <person name="Wu L."/>
            <person name="Ma J."/>
        </authorList>
    </citation>
    <scope>NUCLEOTIDE SEQUENCE [LARGE SCALE GENOMIC DNA]</scope>
    <source>
        <strain evidence="1 2">JCM 4505</strain>
    </source>
</reference>
<dbReference type="InterPro" id="IPR027417">
    <property type="entry name" value="P-loop_NTPase"/>
</dbReference>
<keyword evidence="2" id="KW-1185">Reference proteome</keyword>
<organism evidence="1 2">
    <name type="scientific">Streptomyces polychromogenes</name>
    <dbReference type="NCBI Taxonomy" id="67342"/>
    <lineage>
        <taxon>Bacteria</taxon>
        <taxon>Bacillati</taxon>
        <taxon>Actinomycetota</taxon>
        <taxon>Actinomycetes</taxon>
        <taxon>Kitasatosporales</taxon>
        <taxon>Streptomycetaceae</taxon>
        <taxon>Streptomyces</taxon>
    </lineage>
</organism>
<sequence>MAVVALAGGLGAPGVTTAALALLMTWPMPAGHRVVLAEADPDGGAVLPGALQGTLDNSRGMRNLAIAARQGQGQLVEAFWRQLVDVTDAGTRDRLVLPGLYDPAHASAMEPVWRPLAAVFAGIEQHGHDVIVDLGRRGAVGAPGVLAQKADAVLLVARNTLRGLQSAQVRLEALRESLGGATELGILLVDQGPFSKEEVRKHLGVTVTAVLPWRPKEAAVLSDGAEQPRRFESGELMRSARSAAVRVQELVAIRRSRLAPPSADAAQAVSGAR</sequence>
<gene>
    <name evidence="1" type="ORF">GCM10010302_04480</name>
</gene>
<accession>A0ABN0V161</accession>
<dbReference type="Proteomes" id="UP001501867">
    <property type="component" value="Unassembled WGS sequence"/>
</dbReference>
<comment type="caution">
    <text evidence="1">The sequence shown here is derived from an EMBL/GenBank/DDBJ whole genome shotgun (WGS) entry which is preliminary data.</text>
</comment>
<dbReference type="RefSeq" id="WP_344151495.1">
    <property type="nucleotide sequence ID" value="NZ_BAAABV010000005.1"/>
</dbReference>
<evidence type="ECO:0000313" key="2">
    <source>
        <dbReference type="Proteomes" id="UP001501867"/>
    </source>
</evidence>
<dbReference type="SUPFAM" id="SSF52540">
    <property type="entry name" value="P-loop containing nucleoside triphosphate hydrolases"/>
    <property type="match status" value="1"/>
</dbReference>
<dbReference type="Gene3D" id="3.40.50.300">
    <property type="entry name" value="P-loop containing nucleotide triphosphate hydrolases"/>
    <property type="match status" value="1"/>
</dbReference>
<protein>
    <recommendedName>
        <fullName evidence="3">MinD-like ATPase involved in chromosome partitioning or flagellar assembly</fullName>
    </recommendedName>
</protein>